<evidence type="ECO:0000259" key="2">
    <source>
        <dbReference type="PROSITE" id="PS51840"/>
    </source>
</evidence>
<dbReference type="Pfam" id="PF10358">
    <property type="entry name" value="NT-C2"/>
    <property type="match status" value="1"/>
</dbReference>
<feature type="region of interest" description="Disordered" evidence="1">
    <location>
        <begin position="693"/>
        <end position="722"/>
    </location>
</feature>
<dbReference type="RefSeq" id="XP_004221221.1">
    <property type="nucleotide sequence ID" value="XM_004221173.1"/>
</dbReference>
<dbReference type="PROSITE" id="PS51840">
    <property type="entry name" value="C2_NT"/>
    <property type="match status" value="1"/>
</dbReference>
<organism evidence="3 4">
    <name type="scientific">Plasmodium cynomolgi (strain B)</name>
    <dbReference type="NCBI Taxonomy" id="1120755"/>
    <lineage>
        <taxon>Eukaryota</taxon>
        <taxon>Sar</taxon>
        <taxon>Alveolata</taxon>
        <taxon>Apicomplexa</taxon>
        <taxon>Aconoidasida</taxon>
        <taxon>Haemosporida</taxon>
        <taxon>Plasmodiidae</taxon>
        <taxon>Plasmodium</taxon>
        <taxon>Plasmodium (Plasmodium)</taxon>
    </lineage>
</organism>
<dbReference type="OrthoDB" id="387147at2759"/>
<feature type="region of interest" description="Disordered" evidence="1">
    <location>
        <begin position="428"/>
        <end position="469"/>
    </location>
</feature>
<reference evidence="3 4" key="1">
    <citation type="journal article" date="2012" name="Nat. Genet.">
        <title>Plasmodium cynomolgi genome sequences provide insight into Plasmodium vivax and the monkey malaria clade.</title>
        <authorList>
            <person name="Tachibana S."/>
            <person name="Sullivan S.A."/>
            <person name="Kawai S."/>
            <person name="Nakamura S."/>
            <person name="Kim H.R."/>
            <person name="Goto N."/>
            <person name="Arisue N."/>
            <person name="Palacpac N.M.Q."/>
            <person name="Honma H."/>
            <person name="Yagi M."/>
            <person name="Tougan T."/>
            <person name="Katakai Y."/>
            <person name="Kaneko O."/>
            <person name="Mita T."/>
            <person name="Kita K."/>
            <person name="Yasutomi Y."/>
            <person name="Sutton P.L."/>
            <person name="Shakhbatyan R."/>
            <person name="Horii T."/>
            <person name="Yasunaga T."/>
            <person name="Barnwell J.W."/>
            <person name="Escalante A.A."/>
            <person name="Carlton J.M."/>
            <person name="Tanabe K."/>
        </authorList>
    </citation>
    <scope>NUCLEOTIDE SEQUENCE [LARGE SCALE GENOMIC DNA]</scope>
    <source>
        <strain evidence="3 4">B</strain>
    </source>
</reference>
<dbReference type="OMA" id="NEMNRRC"/>
<proteinExistence type="predicted"/>
<dbReference type="EMBL" id="DF157097">
    <property type="protein sequence ID" value="GAB65274.1"/>
    <property type="molecule type" value="Genomic_DNA"/>
</dbReference>
<dbReference type="VEuPathDB" id="PlasmoDB:PCYB_052920"/>
<evidence type="ECO:0000313" key="4">
    <source>
        <dbReference type="Proteomes" id="UP000006319"/>
    </source>
</evidence>
<feature type="compositionally biased region" description="Basic and acidic residues" evidence="1">
    <location>
        <begin position="798"/>
        <end position="812"/>
    </location>
</feature>
<feature type="region of interest" description="Disordered" evidence="1">
    <location>
        <begin position="758"/>
        <end position="812"/>
    </location>
</feature>
<dbReference type="AlphaFoldDB" id="K6UQQ3"/>
<feature type="domain" description="C2 NT-type" evidence="2">
    <location>
        <begin position="1"/>
        <end position="91"/>
    </location>
</feature>
<name>K6UQQ3_PLACD</name>
<accession>K6UQQ3</accession>
<evidence type="ECO:0000256" key="1">
    <source>
        <dbReference type="SAM" id="MobiDB-lite"/>
    </source>
</evidence>
<protein>
    <recommendedName>
        <fullName evidence="2">C2 NT-type domain-containing protein</fullName>
    </recommendedName>
</protein>
<dbReference type="InterPro" id="IPR019448">
    <property type="entry name" value="NT-C2"/>
</dbReference>
<evidence type="ECO:0000313" key="3">
    <source>
        <dbReference type="EMBL" id="GAB65274.1"/>
    </source>
</evidence>
<feature type="compositionally biased region" description="Gly residues" evidence="1">
    <location>
        <begin position="436"/>
        <end position="452"/>
    </location>
</feature>
<feature type="non-terminal residue" evidence="3">
    <location>
        <position position="1"/>
    </location>
</feature>
<feature type="compositionally biased region" description="Basic and acidic residues" evidence="1">
    <location>
        <begin position="373"/>
        <end position="385"/>
    </location>
</feature>
<feature type="region of interest" description="Disordered" evidence="1">
    <location>
        <begin position="109"/>
        <end position="147"/>
    </location>
</feature>
<feature type="compositionally biased region" description="Basic and acidic residues" evidence="1">
    <location>
        <begin position="240"/>
        <end position="277"/>
    </location>
</feature>
<sequence length="856" mass="94326">VRKGRAYFKNPIVVDLTLYCKKNKQEFEKKIYFFIFYKICGNKKLVIGKTKIDFSQFVSTSSQLYNVSFVILKNILNCGTAHLKIYCGTMGGGAHDITAASVDSGAEFPPTRSCSLPPGGGSSSVETNAASKNDSDGGGNGSMVGSSFSGEEINEAYTWEDITTNSEKASNWSGKGQQYDRPIRSRDNSIDALKRSINSSLQKLTRMNGPRWHHGPSGPNAKGVTMQVKPPRGVPMAHTNGEKKGTDRGKKPCSESGKKTCSESGKKTCSESGKKTCIESAKPPCSESGKPPCSEKKTQTYHLKKKINRGKNKNEANHPALEVQSVIRNMEKAIKNGEIIQSMNRSVLRQTGEEGETQGGHTTRRTQVHTPTRRYDAVNNLKERSNPNGVNSTGGKAECHPREQQNGQSSHPSNYNMHLVVEEKNCQVGKTSSGGLPSGGLPSGGLRNGGLRNGELRTGEPPNGERPIQNNFHHTCRELSKMNWPLEHNRVQRCGEREERFEPSMMALRHLLLMSAQSAHKWDDYHCVGSYDTPLRPPHDGCTVSRTREAVYRKGLPCWGERNYNQMAQKWGDGTDQMSTHFASMEFPIGGPTNVACPHSCATREEENFLFRSVNGRGPKGGEMEKNLLDPVGGDFSHALYRNWRGVTREGIHTRSANLGSDFEPNGLANRLHQAQFSSQHGYLFKKALSGEEGAAAPHDDHVDVHSNERTSIHSEIKKISSEENKSMNELITIHKLVEDMQNVQLVIKELTGTLVSSGHRGVSNHGDPNTTEQTHSDGGNTISLFSPPSHGGPNKENSTHDGNDSDHDLSSGDVQKYEEKIANLVQELMNTKLLLAQSETKREEDMNEMNRRCGS</sequence>
<feature type="compositionally biased region" description="Polar residues" evidence="1">
    <location>
        <begin position="404"/>
        <end position="414"/>
    </location>
</feature>
<feature type="region of interest" description="Disordered" evidence="1">
    <location>
        <begin position="350"/>
        <end position="414"/>
    </location>
</feature>
<gene>
    <name evidence="3" type="ORF">PCYB_052920</name>
</gene>
<dbReference type="GeneID" id="14691663"/>
<dbReference type="KEGG" id="pcy:PCYB_052920"/>
<keyword evidence="4" id="KW-1185">Reference proteome</keyword>
<feature type="region of interest" description="Disordered" evidence="1">
    <location>
        <begin position="232"/>
        <end position="300"/>
    </location>
</feature>
<feature type="compositionally biased region" description="Polar residues" evidence="1">
    <location>
        <begin position="767"/>
        <end position="787"/>
    </location>
</feature>
<dbReference type="Proteomes" id="UP000006319">
    <property type="component" value="Chromosome 5"/>
</dbReference>
<feature type="compositionally biased region" description="Basic and acidic residues" evidence="1">
    <location>
        <begin position="698"/>
        <end position="722"/>
    </location>
</feature>